<dbReference type="AlphaFoldDB" id="A0A409X948"/>
<dbReference type="InterPro" id="IPR032675">
    <property type="entry name" value="LRR_dom_sf"/>
</dbReference>
<dbReference type="OrthoDB" id="3270987at2759"/>
<dbReference type="Gene3D" id="3.80.10.10">
    <property type="entry name" value="Ribonuclease Inhibitor"/>
    <property type="match status" value="1"/>
</dbReference>
<dbReference type="EMBL" id="NHYD01002306">
    <property type="protein sequence ID" value="PPQ87323.1"/>
    <property type="molecule type" value="Genomic_DNA"/>
</dbReference>
<evidence type="ECO:0000313" key="1">
    <source>
        <dbReference type="EMBL" id="PPQ87323.1"/>
    </source>
</evidence>
<accession>A0A409X948</accession>
<dbReference type="InParanoid" id="A0A409X948"/>
<reference evidence="1 2" key="1">
    <citation type="journal article" date="2018" name="Evol. Lett.">
        <title>Horizontal gene cluster transfer increased hallucinogenic mushroom diversity.</title>
        <authorList>
            <person name="Reynolds H.T."/>
            <person name="Vijayakumar V."/>
            <person name="Gluck-Thaler E."/>
            <person name="Korotkin H.B."/>
            <person name="Matheny P.B."/>
            <person name="Slot J.C."/>
        </authorList>
    </citation>
    <scope>NUCLEOTIDE SEQUENCE [LARGE SCALE GENOMIC DNA]</scope>
    <source>
        <strain evidence="1 2">2631</strain>
    </source>
</reference>
<name>A0A409X948_PSICY</name>
<comment type="caution">
    <text evidence="1">The sequence shown here is derived from an EMBL/GenBank/DDBJ whole genome shotgun (WGS) entry which is preliminary data.</text>
</comment>
<dbReference type="Proteomes" id="UP000283269">
    <property type="component" value="Unassembled WGS sequence"/>
</dbReference>
<keyword evidence="2" id="KW-1185">Reference proteome</keyword>
<protein>
    <submittedName>
        <fullName evidence="1">Uncharacterized protein</fullName>
    </submittedName>
</protein>
<dbReference type="SUPFAM" id="SSF52047">
    <property type="entry name" value="RNI-like"/>
    <property type="match status" value="1"/>
</dbReference>
<sequence>MPLVSFGGQISRLVQKVSKKKINRVSTVKQTNVVDTSSLSSEQLNESDVEVDVEALQPERIVIPTFDFSSIPPELLSEIFIVSCLAETIPNSANHRGRKSRKGRVRTTPFILGAVCVYWRSVVLSTPKIWSHIPISIAPPRDSFNLKKQVALFSTWVTRSNESPLTITLALQDEWNHTWAGKIPTELLRALANTSHRWFSVDLVLPEAWYTTFEELVATAARGRRGEPRFPQLRVLKIQPLWTDFNVQPALRKPLDFFLPEYAPLLQNVNLKEYYLTDVDIPWHQLTSLTIQAKTEGNDCLHALHHAVNLRRLHLSNISVKQQKPVPVNIVLRHLESLAIHFSPWEDIYRLMTYTQPMARLQSLEITSPLDQLDFLSIPVTLRHANCQLRQLKLNEFIFIHHESIIVDCLRDIDSLEDLEIHTKPSSHAVSHLFLDLLAVRVHVSNTYYLPRLQHFRFSGRVQHLEEGFDEALFEALQIRRGSAATERILQPLLSFYIRGMPIDHYAHYRMTTPEVKEKLEGLVRGGLRLEIIFGWTPWL</sequence>
<dbReference type="STRING" id="93625.A0A409X948"/>
<evidence type="ECO:0000313" key="2">
    <source>
        <dbReference type="Proteomes" id="UP000283269"/>
    </source>
</evidence>
<proteinExistence type="predicted"/>
<organism evidence="1 2">
    <name type="scientific">Psilocybe cyanescens</name>
    <dbReference type="NCBI Taxonomy" id="93625"/>
    <lineage>
        <taxon>Eukaryota</taxon>
        <taxon>Fungi</taxon>
        <taxon>Dikarya</taxon>
        <taxon>Basidiomycota</taxon>
        <taxon>Agaricomycotina</taxon>
        <taxon>Agaricomycetes</taxon>
        <taxon>Agaricomycetidae</taxon>
        <taxon>Agaricales</taxon>
        <taxon>Agaricineae</taxon>
        <taxon>Strophariaceae</taxon>
        <taxon>Psilocybe</taxon>
    </lineage>
</organism>
<gene>
    <name evidence="1" type="ORF">CVT25_002071</name>
</gene>